<proteinExistence type="inferred from homology"/>
<dbReference type="PRINTS" id="PR01438">
    <property type="entry name" value="UNVRSLSTRESS"/>
</dbReference>
<dbReference type="Pfam" id="PF00582">
    <property type="entry name" value="Usp"/>
    <property type="match status" value="1"/>
</dbReference>
<accession>A0ABW2N2U2</accession>
<dbReference type="CDD" id="cd00293">
    <property type="entry name" value="USP-like"/>
    <property type="match status" value="1"/>
</dbReference>
<keyword evidence="4" id="KW-1185">Reference proteome</keyword>
<sequence>MTVVVGYVPNELGEAALSAAIDEARRRGCDLVAVNTTRADRLVDPRYAQDAQAEALESRLEASGVPYAVRRFTSTELAADDVLTAATEVGAELIVIGLRHRSPVGKLLMGSTAQSVLLDAECSVLAVKLPRRR</sequence>
<comment type="caution">
    <text evidence="3">The sequence shown here is derived from an EMBL/GenBank/DDBJ whole genome shotgun (WGS) entry which is preliminary data.</text>
</comment>
<name>A0ABW2N2U2_9ACTN</name>
<reference evidence="4" key="1">
    <citation type="journal article" date="2019" name="Int. J. Syst. Evol. Microbiol.">
        <title>The Global Catalogue of Microorganisms (GCM) 10K type strain sequencing project: providing services to taxonomists for standard genome sequencing and annotation.</title>
        <authorList>
            <consortium name="The Broad Institute Genomics Platform"/>
            <consortium name="The Broad Institute Genome Sequencing Center for Infectious Disease"/>
            <person name="Wu L."/>
            <person name="Ma J."/>
        </authorList>
    </citation>
    <scope>NUCLEOTIDE SEQUENCE [LARGE SCALE GENOMIC DNA]</scope>
    <source>
        <strain evidence="4">FCH27</strain>
    </source>
</reference>
<dbReference type="InterPro" id="IPR006016">
    <property type="entry name" value="UspA"/>
</dbReference>
<dbReference type="RefSeq" id="WP_255891192.1">
    <property type="nucleotide sequence ID" value="NZ_JAFMZM010000004.1"/>
</dbReference>
<dbReference type="PANTHER" id="PTHR46268:SF6">
    <property type="entry name" value="UNIVERSAL STRESS PROTEIN UP12"/>
    <property type="match status" value="1"/>
</dbReference>
<protein>
    <submittedName>
        <fullName evidence="3">Universal stress protein</fullName>
    </submittedName>
</protein>
<dbReference type="Proteomes" id="UP001596524">
    <property type="component" value="Unassembled WGS sequence"/>
</dbReference>
<dbReference type="EMBL" id="JBHTCH010000017">
    <property type="protein sequence ID" value="MFC7361604.1"/>
    <property type="molecule type" value="Genomic_DNA"/>
</dbReference>
<gene>
    <name evidence="3" type="ORF">ACFQO6_15115</name>
</gene>
<evidence type="ECO:0000313" key="4">
    <source>
        <dbReference type="Proteomes" id="UP001596524"/>
    </source>
</evidence>
<dbReference type="Gene3D" id="3.40.50.620">
    <property type="entry name" value="HUPs"/>
    <property type="match status" value="1"/>
</dbReference>
<dbReference type="InterPro" id="IPR006015">
    <property type="entry name" value="Universal_stress_UspA"/>
</dbReference>
<comment type="similarity">
    <text evidence="1">Belongs to the universal stress protein A family.</text>
</comment>
<dbReference type="InterPro" id="IPR014729">
    <property type="entry name" value="Rossmann-like_a/b/a_fold"/>
</dbReference>
<dbReference type="PANTHER" id="PTHR46268">
    <property type="entry name" value="STRESS RESPONSE PROTEIN NHAX"/>
    <property type="match status" value="1"/>
</dbReference>
<evidence type="ECO:0000259" key="2">
    <source>
        <dbReference type="Pfam" id="PF00582"/>
    </source>
</evidence>
<evidence type="ECO:0000256" key="1">
    <source>
        <dbReference type="ARBA" id="ARBA00008791"/>
    </source>
</evidence>
<feature type="domain" description="UspA" evidence="2">
    <location>
        <begin position="2"/>
        <end position="128"/>
    </location>
</feature>
<organism evidence="3 4">
    <name type="scientific">Nocardioides astragali</name>
    <dbReference type="NCBI Taxonomy" id="1776736"/>
    <lineage>
        <taxon>Bacteria</taxon>
        <taxon>Bacillati</taxon>
        <taxon>Actinomycetota</taxon>
        <taxon>Actinomycetes</taxon>
        <taxon>Propionibacteriales</taxon>
        <taxon>Nocardioidaceae</taxon>
        <taxon>Nocardioides</taxon>
    </lineage>
</organism>
<evidence type="ECO:0000313" key="3">
    <source>
        <dbReference type="EMBL" id="MFC7361604.1"/>
    </source>
</evidence>
<dbReference type="SUPFAM" id="SSF52402">
    <property type="entry name" value="Adenine nucleotide alpha hydrolases-like"/>
    <property type="match status" value="1"/>
</dbReference>